<dbReference type="OrthoDB" id="5985073at2759"/>
<organism evidence="4 5">
    <name type="scientific">Exidia glandulosa HHB12029</name>
    <dbReference type="NCBI Taxonomy" id="1314781"/>
    <lineage>
        <taxon>Eukaryota</taxon>
        <taxon>Fungi</taxon>
        <taxon>Dikarya</taxon>
        <taxon>Basidiomycota</taxon>
        <taxon>Agaricomycotina</taxon>
        <taxon>Agaricomycetes</taxon>
        <taxon>Auriculariales</taxon>
        <taxon>Exidiaceae</taxon>
        <taxon>Exidia</taxon>
    </lineage>
</organism>
<feature type="domain" description="WSC" evidence="3">
    <location>
        <begin position="258"/>
        <end position="352"/>
    </location>
</feature>
<name>A0A165NBF7_EXIGL</name>
<evidence type="ECO:0000313" key="4">
    <source>
        <dbReference type="EMBL" id="KZW00501.1"/>
    </source>
</evidence>
<dbReference type="InterPro" id="IPR051589">
    <property type="entry name" value="Sialate-O-sulfotransferase"/>
</dbReference>
<dbReference type="Proteomes" id="UP000077266">
    <property type="component" value="Unassembled WGS sequence"/>
</dbReference>
<feature type="chain" id="PRO_5007863107" evidence="2">
    <location>
        <begin position="19"/>
        <end position="358"/>
    </location>
</feature>
<keyword evidence="2" id="KW-0732">Signal</keyword>
<feature type="domain" description="WSC" evidence="3">
    <location>
        <begin position="147"/>
        <end position="241"/>
    </location>
</feature>
<evidence type="ECO:0000256" key="2">
    <source>
        <dbReference type="SAM" id="SignalP"/>
    </source>
</evidence>
<feature type="domain" description="WSC" evidence="3">
    <location>
        <begin position="42"/>
        <end position="134"/>
    </location>
</feature>
<dbReference type="STRING" id="1314781.A0A165NBF7"/>
<sequence>MLTRLFVFLSAAVGLVVASTVMTPSDLAARAAPTQKPVVLGEYEALGCFNAPMTFHFLQGNDTTIMTVDECLNRCVTQSTNGFPFNFGGVRNDCNFVLPHGAHVVSASQCDLACPGDPSELCGGTGVTQLYRRIDFITASVVPTFDTWASLGCFSDTPANRTLRSNIISRPDLTLDQCLDGCKAAGFALGGLEFGQEVLCGNALLGDSTLLSDQSVCSDACGGNPTQICGGSNALSVYVNNNETFTSGPAHIPDDFFFWTFIGCGIDNDFNRSIPNLLPLDPKRMTVGTCLDACQAQFFTLCAVQDGDQCWAGHGNNTPGIPTVRDACDLQCTGNASEFCGGPFRNQGYLFLGFVPDP</sequence>
<dbReference type="InParanoid" id="A0A165NBF7"/>
<reference evidence="4 5" key="1">
    <citation type="journal article" date="2016" name="Mol. Biol. Evol.">
        <title>Comparative Genomics of Early-Diverging Mushroom-Forming Fungi Provides Insights into the Origins of Lignocellulose Decay Capabilities.</title>
        <authorList>
            <person name="Nagy L.G."/>
            <person name="Riley R."/>
            <person name="Tritt A."/>
            <person name="Adam C."/>
            <person name="Daum C."/>
            <person name="Floudas D."/>
            <person name="Sun H."/>
            <person name="Yadav J.S."/>
            <person name="Pangilinan J."/>
            <person name="Larsson K.H."/>
            <person name="Matsuura K."/>
            <person name="Barry K."/>
            <person name="Labutti K."/>
            <person name="Kuo R."/>
            <person name="Ohm R.A."/>
            <person name="Bhattacharya S.S."/>
            <person name="Shirouzu T."/>
            <person name="Yoshinaga Y."/>
            <person name="Martin F.M."/>
            <person name="Grigoriev I.V."/>
            <person name="Hibbett D.S."/>
        </authorList>
    </citation>
    <scope>NUCLEOTIDE SEQUENCE [LARGE SCALE GENOMIC DNA]</scope>
    <source>
        <strain evidence="4 5">HHB12029</strain>
    </source>
</reference>
<dbReference type="EMBL" id="KV425900">
    <property type="protein sequence ID" value="KZW00501.1"/>
    <property type="molecule type" value="Genomic_DNA"/>
</dbReference>
<dbReference type="PANTHER" id="PTHR45964">
    <property type="entry name" value="WSCD FAMILY MEMBER CG9164"/>
    <property type="match status" value="1"/>
</dbReference>
<accession>A0A165NBF7</accession>
<dbReference type="PANTHER" id="PTHR45964:SF5">
    <property type="entry name" value="WSCD FAMILY MEMBER CG9164"/>
    <property type="match status" value="1"/>
</dbReference>
<feature type="signal peptide" evidence="2">
    <location>
        <begin position="1"/>
        <end position="18"/>
    </location>
</feature>
<gene>
    <name evidence="4" type="ORF">EXIGLDRAFT_745555</name>
</gene>
<protein>
    <submittedName>
        <fullName evidence="4">WSC-domain-containing protein</fullName>
    </submittedName>
</protein>
<evidence type="ECO:0000259" key="3">
    <source>
        <dbReference type="PROSITE" id="PS51212"/>
    </source>
</evidence>
<keyword evidence="5" id="KW-1185">Reference proteome</keyword>
<proteinExistence type="predicted"/>
<evidence type="ECO:0000256" key="1">
    <source>
        <dbReference type="ARBA" id="ARBA00022737"/>
    </source>
</evidence>
<dbReference type="Pfam" id="PF01822">
    <property type="entry name" value="WSC"/>
    <property type="match status" value="3"/>
</dbReference>
<dbReference type="PROSITE" id="PS51212">
    <property type="entry name" value="WSC"/>
    <property type="match status" value="3"/>
</dbReference>
<dbReference type="SMART" id="SM00321">
    <property type="entry name" value="WSC"/>
    <property type="match status" value="2"/>
</dbReference>
<evidence type="ECO:0000313" key="5">
    <source>
        <dbReference type="Proteomes" id="UP000077266"/>
    </source>
</evidence>
<keyword evidence="1" id="KW-0677">Repeat</keyword>
<dbReference type="AlphaFoldDB" id="A0A165NBF7"/>
<dbReference type="InterPro" id="IPR002889">
    <property type="entry name" value="WSC_carb-bd"/>
</dbReference>